<dbReference type="HOGENOM" id="CLU_2230245_0_0_2"/>
<protein>
    <submittedName>
        <fullName evidence="2">Uncharacterized protein</fullName>
    </submittedName>
</protein>
<sequence>MRCVTNSVEYRVRYGEVGMGKQKQKFEIKGDRAQLWLDGYTKSILEELMATGDFKSISQLLQIAVINLYKDYEAKGKLKPKKPPENAQERTENAVLANEKEISFE</sequence>
<dbReference type="EMBL" id="CP001857">
    <property type="protein sequence ID" value="ADB58573.1"/>
    <property type="molecule type" value="Genomic_DNA"/>
</dbReference>
<dbReference type="GeneID" id="8740217"/>
<feature type="region of interest" description="Disordered" evidence="1">
    <location>
        <begin position="77"/>
        <end position="105"/>
    </location>
</feature>
<proteinExistence type="predicted"/>
<evidence type="ECO:0000256" key="1">
    <source>
        <dbReference type="SAM" id="MobiDB-lite"/>
    </source>
</evidence>
<keyword evidence="3" id="KW-1185">Reference proteome</keyword>
<dbReference type="STRING" id="572546.Arcpr_1527"/>
<dbReference type="eggNOG" id="ENOG502N5AE">
    <property type="taxonomic scope" value="Archaea"/>
</dbReference>
<organism evidence="2 3">
    <name type="scientific">Archaeoglobus profundus (strain DSM 5631 / JCM 9629 / NBRC 100127 / Av18)</name>
    <dbReference type="NCBI Taxonomy" id="572546"/>
    <lineage>
        <taxon>Archaea</taxon>
        <taxon>Methanobacteriati</taxon>
        <taxon>Methanobacteriota</taxon>
        <taxon>Archaeoglobi</taxon>
        <taxon>Archaeoglobales</taxon>
        <taxon>Archaeoglobaceae</taxon>
        <taxon>Archaeoglobus</taxon>
    </lineage>
</organism>
<accession>D2REM9</accession>
<dbReference type="Proteomes" id="UP000001901">
    <property type="component" value="Chromosome"/>
</dbReference>
<name>D2REM9_ARCPA</name>
<dbReference type="AlphaFoldDB" id="D2REM9"/>
<evidence type="ECO:0000313" key="3">
    <source>
        <dbReference type="Proteomes" id="UP000001901"/>
    </source>
</evidence>
<dbReference type="RefSeq" id="WP_012940909.1">
    <property type="nucleotide sequence ID" value="NC_013741.1"/>
</dbReference>
<dbReference type="PaxDb" id="572546-Arcpr_1527"/>
<evidence type="ECO:0000313" key="2">
    <source>
        <dbReference type="EMBL" id="ADB58573.1"/>
    </source>
</evidence>
<dbReference type="KEGG" id="apo:Arcpr_1527"/>
<gene>
    <name evidence="2" type="ordered locus">Arcpr_1527</name>
</gene>
<reference evidence="2 3" key="1">
    <citation type="journal article" date="2010" name="Stand. Genomic Sci.">
        <title>Complete genome sequence of Archaeoglobus profundus type strain (AV18).</title>
        <authorList>
            <person name="von Jan M."/>
            <person name="Lapidus A."/>
            <person name="Del Rio T.G."/>
            <person name="Copeland A."/>
            <person name="Tice H."/>
            <person name="Cheng J.F."/>
            <person name="Lucas S."/>
            <person name="Chen F."/>
            <person name="Nolan M."/>
            <person name="Goodwin L."/>
            <person name="Han C."/>
            <person name="Pitluck S."/>
            <person name="Liolios K."/>
            <person name="Ivanova N."/>
            <person name="Mavromatis K."/>
            <person name="Ovchinnikova G."/>
            <person name="Chertkov O."/>
            <person name="Pati A."/>
            <person name="Chen A."/>
            <person name="Palaniappan K."/>
            <person name="Land M."/>
            <person name="Hauser L."/>
            <person name="Chang Y.J."/>
            <person name="Jeffries C.D."/>
            <person name="Saunders E."/>
            <person name="Brettin T."/>
            <person name="Detter J.C."/>
            <person name="Chain P."/>
            <person name="Eichinger K."/>
            <person name="Huber H."/>
            <person name="Spring S."/>
            <person name="Rohde M."/>
            <person name="Goker M."/>
            <person name="Wirth R."/>
            <person name="Woyke T."/>
            <person name="Bristow J."/>
            <person name="Eisen J.A."/>
            <person name="Markowitz V."/>
            <person name="Hugenholtz P."/>
            <person name="Kyrpides N.C."/>
            <person name="Klenk H.P."/>
        </authorList>
    </citation>
    <scope>NUCLEOTIDE SEQUENCE [LARGE SCALE GENOMIC DNA]</scope>
    <source>
        <strain evidence="3">DSM 5631 / JCM 9629 / NBRC 100127 / Av18</strain>
    </source>
</reference>